<dbReference type="Gene3D" id="3.40.50.150">
    <property type="entry name" value="Vaccinia Virus protein VP39"/>
    <property type="match status" value="1"/>
</dbReference>
<accession>A0A948TI73</accession>
<dbReference type="PANTHER" id="PTHR11061">
    <property type="entry name" value="RNA M5U METHYLTRANSFERASE"/>
    <property type="match status" value="1"/>
</dbReference>
<feature type="active site" evidence="5">
    <location>
        <position position="411"/>
    </location>
</feature>
<dbReference type="GO" id="GO:0070475">
    <property type="term" value="P:rRNA base methylation"/>
    <property type="evidence" value="ECO:0007669"/>
    <property type="project" value="TreeGrafter"/>
</dbReference>
<keyword evidence="3 4" id="KW-0949">S-adenosyl-L-methionine</keyword>
<evidence type="ECO:0000256" key="4">
    <source>
        <dbReference type="PROSITE-ProRule" id="PRU01024"/>
    </source>
</evidence>
<dbReference type="InterPro" id="IPR030391">
    <property type="entry name" value="MeTrfase_TrmA_CS"/>
</dbReference>
<comment type="similarity">
    <text evidence="4">Belongs to the class I-like SAM-binding methyltransferase superfamily. RNA M5U methyltransferase family.</text>
</comment>
<dbReference type="PROSITE" id="PS51687">
    <property type="entry name" value="SAM_MT_RNA_M5U"/>
    <property type="match status" value="1"/>
</dbReference>
<reference evidence="7" key="2">
    <citation type="submission" date="2021-04" db="EMBL/GenBank/DDBJ databases">
        <authorList>
            <person name="Gilroy R."/>
        </authorList>
    </citation>
    <scope>NUCLEOTIDE SEQUENCE</scope>
    <source>
        <strain evidence="7">F6-6636</strain>
    </source>
</reference>
<feature type="binding site" evidence="4">
    <location>
        <position position="336"/>
    </location>
    <ligand>
        <name>S-adenosyl-L-methionine</name>
        <dbReference type="ChEBI" id="CHEBI:59789"/>
    </ligand>
</feature>
<dbReference type="Gene3D" id="2.40.50.140">
    <property type="entry name" value="Nucleic acid-binding proteins"/>
    <property type="match status" value="1"/>
</dbReference>
<evidence type="ECO:0000256" key="5">
    <source>
        <dbReference type="PROSITE-ProRule" id="PRU10015"/>
    </source>
</evidence>
<dbReference type="NCBIfam" id="TIGR00479">
    <property type="entry name" value="rumA"/>
    <property type="match status" value="1"/>
</dbReference>
<evidence type="ECO:0000259" key="6">
    <source>
        <dbReference type="PROSITE" id="PS50926"/>
    </source>
</evidence>
<dbReference type="Pfam" id="PF05958">
    <property type="entry name" value="tRNA_U5-meth_tr"/>
    <property type="match status" value="1"/>
</dbReference>
<dbReference type="EC" id="2.1.1.190" evidence="7"/>
<feature type="domain" description="TRAM" evidence="6">
    <location>
        <begin position="6"/>
        <end position="64"/>
    </location>
</feature>
<keyword evidence="1 4" id="KW-0489">Methyltransferase</keyword>
<comment type="caution">
    <text evidence="7">The sequence shown here is derived from an EMBL/GenBank/DDBJ whole genome shotgun (WGS) entry which is preliminary data.</text>
</comment>
<dbReference type="PANTHER" id="PTHR11061:SF30">
    <property type="entry name" value="TRNA (URACIL(54)-C(5))-METHYLTRANSFERASE"/>
    <property type="match status" value="1"/>
</dbReference>
<name>A0A948TI73_9LACO</name>
<dbReference type="AlphaFoldDB" id="A0A948TI73"/>
<evidence type="ECO:0000256" key="3">
    <source>
        <dbReference type="ARBA" id="ARBA00022691"/>
    </source>
</evidence>
<evidence type="ECO:0000256" key="2">
    <source>
        <dbReference type="ARBA" id="ARBA00022679"/>
    </source>
</evidence>
<feature type="binding site" evidence="4">
    <location>
        <position position="286"/>
    </location>
    <ligand>
        <name>S-adenosyl-L-methionine</name>
        <dbReference type="ChEBI" id="CHEBI:59789"/>
    </ligand>
</feature>
<dbReference type="PROSITE" id="PS01231">
    <property type="entry name" value="TRMA_2"/>
    <property type="match status" value="1"/>
</dbReference>
<dbReference type="CDD" id="cd02440">
    <property type="entry name" value="AdoMet_MTases"/>
    <property type="match status" value="1"/>
</dbReference>
<sequence>MKVQLPVHKKDVITTTIDDLSYEGMGVAKVDHYPLFVENALPGEKVILKVTKTNKNYGFADVQEWLSKSPERVEGVNVAYLQTGIAPLAHLKYDAQLKFKRQQIINLFQKQHLDIPVAETVGMTDPYHYRNKAQVPVRMINGKLMTGFYKKHSHQLVPMTDFKIQAEAIDHAIKVVRDTLRELNISAYDEQNHTGTVRNIMVRYGFTSHELMVVLVTRTATIPQRDRLVARLCEQLPMMTSLLQNVNEQVTNVILGKHMHLLFGKRYLSDELLGNSFDISAQSFYQVNPQQTRNLYQIALQEAQLTGEETVIDAYCGIGTISLSLAAYAKHVFGIEVVDQAVQDARHNAKINHINNTTFKAGKAENVMQHWQKQGMQPDVIVVDPPRKGLDESFINAAVAMQPQRIVYVSCNPATLARDLSIFTEMGYQPVRTTPVDMFPMTPHVESVTVLERTGK</sequence>
<protein>
    <submittedName>
        <fullName evidence="7">23S rRNA (Uracil(1939)-C(5))-methyltransferase RlmD</fullName>
        <ecNumber evidence="7">2.1.1.190</ecNumber>
    </submittedName>
</protein>
<dbReference type="PROSITE" id="PS01230">
    <property type="entry name" value="TRMA_1"/>
    <property type="match status" value="1"/>
</dbReference>
<dbReference type="Proteomes" id="UP000777303">
    <property type="component" value="Unassembled WGS sequence"/>
</dbReference>
<reference evidence="7" key="1">
    <citation type="journal article" date="2021" name="PeerJ">
        <title>Extensive microbial diversity within the chicken gut microbiome revealed by metagenomics and culture.</title>
        <authorList>
            <person name="Gilroy R."/>
            <person name="Ravi A."/>
            <person name="Getino M."/>
            <person name="Pursley I."/>
            <person name="Horton D.L."/>
            <person name="Alikhan N.F."/>
            <person name="Baker D."/>
            <person name="Gharbi K."/>
            <person name="Hall N."/>
            <person name="Watson M."/>
            <person name="Adriaenssens E.M."/>
            <person name="Foster-Nyarko E."/>
            <person name="Jarju S."/>
            <person name="Secka A."/>
            <person name="Antonio M."/>
            <person name="Oren A."/>
            <person name="Chaudhuri R.R."/>
            <person name="La Ragione R."/>
            <person name="Hildebrand F."/>
            <person name="Pallen M.J."/>
        </authorList>
    </citation>
    <scope>NUCLEOTIDE SEQUENCE</scope>
    <source>
        <strain evidence="7">F6-6636</strain>
    </source>
</reference>
<proteinExistence type="inferred from homology"/>
<dbReference type="InterPro" id="IPR010280">
    <property type="entry name" value="U5_MeTrfase_fam"/>
</dbReference>
<feature type="binding site" evidence="4">
    <location>
        <position position="384"/>
    </location>
    <ligand>
        <name>S-adenosyl-L-methionine</name>
        <dbReference type="ChEBI" id="CHEBI:59789"/>
    </ligand>
</feature>
<dbReference type="Gene3D" id="2.40.50.1070">
    <property type="match status" value="1"/>
</dbReference>
<dbReference type="Pfam" id="PF01938">
    <property type="entry name" value="TRAM"/>
    <property type="match status" value="1"/>
</dbReference>
<gene>
    <name evidence="7" type="primary">rlmD</name>
    <name evidence="7" type="ORF">H9901_00640</name>
</gene>
<dbReference type="InterPro" id="IPR030390">
    <property type="entry name" value="MeTrfase_TrmA_AS"/>
</dbReference>
<dbReference type="GO" id="GO:0070041">
    <property type="term" value="F:rRNA (uridine-C5-)-methyltransferase activity"/>
    <property type="evidence" value="ECO:0007669"/>
    <property type="project" value="TreeGrafter"/>
</dbReference>
<evidence type="ECO:0000256" key="1">
    <source>
        <dbReference type="ARBA" id="ARBA00022603"/>
    </source>
</evidence>
<organism evidence="7 8">
    <name type="scientific">Candidatus Paralactobacillus gallistercoris</name>
    <dbReference type="NCBI Taxonomy" id="2838724"/>
    <lineage>
        <taxon>Bacteria</taxon>
        <taxon>Bacillati</taxon>
        <taxon>Bacillota</taxon>
        <taxon>Bacilli</taxon>
        <taxon>Lactobacillales</taxon>
        <taxon>Lactobacillaceae</taxon>
        <taxon>Lactobacillus</taxon>
    </lineage>
</organism>
<dbReference type="FunFam" id="3.40.50.150:FF:000009">
    <property type="entry name" value="23S rRNA (Uracil(1939)-C(5))-methyltransferase RlmD"/>
    <property type="match status" value="1"/>
</dbReference>
<dbReference type="SUPFAM" id="SSF50249">
    <property type="entry name" value="Nucleic acid-binding proteins"/>
    <property type="match status" value="1"/>
</dbReference>
<dbReference type="InterPro" id="IPR012340">
    <property type="entry name" value="NA-bd_OB-fold"/>
</dbReference>
<dbReference type="InterPro" id="IPR029063">
    <property type="entry name" value="SAM-dependent_MTases_sf"/>
</dbReference>
<dbReference type="EMBL" id="JAHLFS010000010">
    <property type="protein sequence ID" value="MBU3851209.1"/>
    <property type="molecule type" value="Genomic_DNA"/>
</dbReference>
<evidence type="ECO:0000313" key="7">
    <source>
        <dbReference type="EMBL" id="MBU3851209.1"/>
    </source>
</evidence>
<feature type="active site" description="Nucleophile" evidence="4">
    <location>
        <position position="411"/>
    </location>
</feature>
<feature type="binding site" evidence="4">
    <location>
        <position position="315"/>
    </location>
    <ligand>
        <name>S-adenosyl-L-methionine</name>
        <dbReference type="ChEBI" id="CHEBI:59789"/>
    </ligand>
</feature>
<dbReference type="FunFam" id="2.40.50.1070:FF:000003">
    <property type="entry name" value="23S rRNA (Uracil-5-)-methyltransferase RumA"/>
    <property type="match status" value="1"/>
</dbReference>
<keyword evidence="2 4" id="KW-0808">Transferase</keyword>
<evidence type="ECO:0000313" key="8">
    <source>
        <dbReference type="Proteomes" id="UP000777303"/>
    </source>
</evidence>
<dbReference type="InterPro" id="IPR002792">
    <property type="entry name" value="TRAM_dom"/>
</dbReference>
<dbReference type="PROSITE" id="PS50926">
    <property type="entry name" value="TRAM"/>
    <property type="match status" value="1"/>
</dbReference>
<dbReference type="SUPFAM" id="SSF53335">
    <property type="entry name" value="S-adenosyl-L-methionine-dependent methyltransferases"/>
    <property type="match status" value="1"/>
</dbReference>